<keyword evidence="1" id="KW-0175">Coiled coil</keyword>
<reference evidence="3" key="1">
    <citation type="submission" date="2015-07" db="EMBL/GenBank/DDBJ databases">
        <title>Adaptation to a free-living lifestyle via gene acquisitions in the diplomonad Trepomonas sp. PC1.</title>
        <authorList>
            <person name="Xu F."/>
            <person name="Jerlstrom-Hultqvist J."/>
            <person name="Kolisko M."/>
            <person name="Simpson A.G.B."/>
            <person name="Roger A.J."/>
            <person name="Svard S.G."/>
            <person name="Andersson J.O."/>
        </authorList>
    </citation>
    <scope>NUCLEOTIDE SEQUENCE</scope>
    <source>
        <strain evidence="3">PC1</strain>
    </source>
</reference>
<evidence type="ECO:0000313" key="3">
    <source>
        <dbReference type="EMBL" id="JAP96510.1"/>
    </source>
</evidence>
<evidence type="ECO:0000256" key="1">
    <source>
        <dbReference type="SAM" id="Coils"/>
    </source>
</evidence>
<protein>
    <submittedName>
        <fullName evidence="3">Uncharacterized protein</fullName>
    </submittedName>
</protein>
<gene>
    <name evidence="3" type="ORF">TPC1_10130</name>
</gene>
<name>A0A146KIF7_9EUKA</name>
<accession>A0A146KIF7</accession>
<proteinExistence type="predicted"/>
<feature type="coiled-coil region" evidence="1">
    <location>
        <begin position="854"/>
        <end position="896"/>
    </location>
</feature>
<dbReference type="EMBL" id="GDID01000096">
    <property type="protein sequence ID" value="JAP96510.1"/>
    <property type="molecule type" value="Transcribed_RNA"/>
</dbReference>
<feature type="region of interest" description="Disordered" evidence="2">
    <location>
        <begin position="1108"/>
        <end position="1142"/>
    </location>
</feature>
<feature type="non-terminal residue" evidence="3">
    <location>
        <position position="1"/>
    </location>
</feature>
<sequence>DKAPRPYGSPDPEMRRQKGMDLLAKHVKQWQVQQASFKAQSPEHRSCMTYDWEFREQQRMRAKSQLEFKSVNSQTWEKNLRGGVQESEEYIERVVGDVNFTISMKNVHSPMRKLVEMAEYVSPEKRLPLSVQQQLQSEIQPLHNLESSDELNELQLEDLQLDSAPPHQLINQLYGTKKNIFNENAFLASPFQQPTVRISKLTCIASSAYLDSPQSQLEIENAGDCILKMILQQKDLLSKKKQIEESEDEQAFTDTNPLIFSVKAGLTPKFQEKTQDFVKEEVEIEHKLIVKSATPTNLRILTDRHIQQQRGKIDSKILVVYPGKQWLTSIQSSQKVKFVIPTQNGQAGIILQEYELVIQPRCKVEFANQDDARSGFASVEHYQESTSIFIRCYGINPQCLHLKKQMQNSFKQGANVLQGVYKKKSSQEMFIEIYSNFSRILDIRQKETFEKEKEIKIQQTSLNQEVNRLFDLHKGLFYYCENNVQIKDLLKEIVFEVTNVQIPDPGFKFLSLNEIEEFAKVIPVLENPSYPSTQQNIAKIAAKRNTFERFDHLEYALDSSKNHQALMLRPRKCSFQTQIQDFMLQFLMPDRRYFKVGFDGNFFNAFLIALMHIKEDFDIQKAHIVNLLVQNEEEIKAKQIQSNNSSYMQNSARLNQLNNSHIFLKELSNMNEPVKPLANTSIEMIKDAPSIVLKQVQLESFTLNYDQIQRMLKYEVQKQEFEELKQNLELALSLKPKYAQFIEAFEYFQLLQGVKFENLIEIQPSRKELTDFCSQVLIKDSTAEKTDKKKEKTEPAKEVRIPIQFDEICFKNTSNLSKKKIGNKQILAHMYSSALQLSYLPQTLIEQLDFSLNKEKAAEHRAQLLNTQSELEKQHLQEFEQQKTQALQQQKKTKQEIQIPVYEPLQVEKVFFYPLECFNGLAQFKKQYLYETFMFELLSFTEVLFDDFILQLIEQKADSIKKEEDLRVKDLVRFKPYQKPNLQSKRFNLDQIQFSKRFLVKILNQLQHDVNLKQIQFLQAQILESQDIKQWEDFFNVKFQFDSSAQIGLETEISNLDFPVQKLSKLQHSDLVQSQFGLFEDLSELQVPEISLSEDFVLKMQEKINNVKLPQRESPTSPQSSKKTEKEEFEETDEKVAPFLQPANAETEAKRAVFGLLFEQMLERALNWWEAAPGVERQVVALGNYLERGGEFLE</sequence>
<dbReference type="AlphaFoldDB" id="A0A146KIF7"/>
<evidence type="ECO:0000256" key="2">
    <source>
        <dbReference type="SAM" id="MobiDB-lite"/>
    </source>
</evidence>
<organism evidence="3">
    <name type="scientific">Trepomonas sp. PC1</name>
    <dbReference type="NCBI Taxonomy" id="1076344"/>
    <lineage>
        <taxon>Eukaryota</taxon>
        <taxon>Metamonada</taxon>
        <taxon>Diplomonadida</taxon>
        <taxon>Hexamitidae</taxon>
        <taxon>Hexamitinae</taxon>
        <taxon>Trepomonas</taxon>
    </lineage>
</organism>